<feature type="region of interest" description="Disordered" evidence="6">
    <location>
        <begin position="359"/>
        <end position="397"/>
    </location>
</feature>
<dbReference type="OrthoDB" id="278280at2759"/>
<reference evidence="8 9" key="1">
    <citation type="submission" date="2020-08" db="EMBL/GenBank/DDBJ databases">
        <authorList>
            <person name="Hejnol A."/>
        </authorList>
    </citation>
    <scope>NUCLEOTIDE SEQUENCE [LARGE SCALE GENOMIC DNA]</scope>
</reference>
<feature type="compositionally biased region" description="Low complexity" evidence="6">
    <location>
        <begin position="38"/>
        <end position="47"/>
    </location>
</feature>
<evidence type="ECO:0000256" key="5">
    <source>
        <dbReference type="PROSITE-ProRule" id="PRU00723"/>
    </source>
</evidence>
<dbReference type="GO" id="GO:0003729">
    <property type="term" value="F:mRNA binding"/>
    <property type="evidence" value="ECO:0007669"/>
    <property type="project" value="TreeGrafter"/>
</dbReference>
<keyword evidence="2 5" id="KW-0479">Metal-binding</keyword>
<dbReference type="Proteomes" id="UP000549394">
    <property type="component" value="Unassembled WGS sequence"/>
</dbReference>
<dbReference type="GO" id="GO:0005829">
    <property type="term" value="C:cytosol"/>
    <property type="evidence" value="ECO:0007669"/>
    <property type="project" value="TreeGrafter"/>
</dbReference>
<accession>A0A7I8VJ22</accession>
<protein>
    <submittedName>
        <fullName evidence="8">DgyrCDS4965</fullName>
    </submittedName>
</protein>
<keyword evidence="4 5" id="KW-0862">Zinc</keyword>
<comment type="similarity">
    <text evidence="1">Belongs to the ZC3H15/TMA46 family.</text>
</comment>
<proteinExistence type="inferred from homology"/>
<feature type="domain" description="C3H1-type" evidence="7">
    <location>
        <begin position="96"/>
        <end position="123"/>
    </location>
</feature>
<evidence type="ECO:0000256" key="2">
    <source>
        <dbReference type="ARBA" id="ARBA00022723"/>
    </source>
</evidence>
<keyword evidence="9" id="KW-1185">Reference proteome</keyword>
<gene>
    <name evidence="8" type="ORF">DGYR_LOCUS4708</name>
</gene>
<dbReference type="Pfam" id="PF00642">
    <property type="entry name" value="zf-CCCH"/>
    <property type="match status" value="1"/>
</dbReference>
<feature type="domain" description="C3H1-type" evidence="7">
    <location>
        <begin position="168"/>
        <end position="206"/>
    </location>
</feature>
<dbReference type="AlphaFoldDB" id="A0A7I8VJ22"/>
<name>A0A7I8VJ22_9ANNE</name>
<feature type="compositionally biased region" description="Basic and acidic residues" evidence="6">
    <location>
        <begin position="58"/>
        <end position="74"/>
    </location>
</feature>
<organism evidence="8 9">
    <name type="scientific">Dimorphilus gyrociliatus</name>
    <dbReference type="NCBI Taxonomy" id="2664684"/>
    <lineage>
        <taxon>Eukaryota</taxon>
        <taxon>Metazoa</taxon>
        <taxon>Spiralia</taxon>
        <taxon>Lophotrochozoa</taxon>
        <taxon>Annelida</taxon>
        <taxon>Polychaeta</taxon>
        <taxon>Polychaeta incertae sedis</taxon>
        <taxon>Dinophilidae</taxon>
        <taxon>Dimorphilus</taxon>
    </lineage>
</organism>
<feature type="zinc finger region" description="C3H1-type" evidence="5">
    <location>
        <begin position="96"/>
        <end position="123"/>
    </location>
</feature>
<dbReference type="PANTHER" id="PTHR12681">
    <property type="entry name" value="ZINC FINGER-CONTAINING PROTEIN P48ZNF"/>
    <property type="match status" value="1"/>
</dbReference>
<evidence type="ECO:0000259" key="7">
    <source>
        <dbReference type="PROSITE" id="PS50103"/>
    </source>
</evidence>
<dbReference type="Gene3D" id="6.20.400.10">
    <property type="match status" value="1"/>
</dbReference>
<dbReference type="GO" id="GO:0008270">
    <property type="term" value="F:zinc ion binding"/>
    <property type="evidence" value="ECO:0007669"/>
    <property type="project" value="UniProtKB-KW"/>
</dbReference>
<comment type="caution">
    <text evidence="8">The sequence shown here is derived from an EMBL/GenBank/DDBJ whole genome shotgun (WGS) entry which is preliminary data.</text>
</comment>
<dbReference type="SUPFAM" id="SSF90229">
    <property type="entry name" value="CCCH zinc finger"/>
    <property type="match status" value="1"/>
</dbReference>
<dbReference type="PANTHER" id="PTHR12681:SF0">
    <property type="entry name" value="ZINC FINGER CCCH DOMAIN-CONTAINING PROTEIN 15"/>
    <property type="match status" value="1"/>
</dbReference>
<evidence type="ECO:0000313" key="9">
    <source>
        <dbReference type="Proteomes" id="UP000549394"/>
    </source>
</evidence>
<dbReference type="EMBL" id="CAJFCJ010000006">
    <property type="protein sequence ID" value="CAD5116033.1"/>
    <property type="molecule type" value="Genomic_DNA"/>
</dbReference>
<dbReference type="Gene3D" id="4.10.1000.10">
    <property type="entry name" value="Zinc finger, CCCH-type"/>
    <property type="match status" value="1"/>
</dbReference>
<evidence type="ECO:0000256" key="4">
    <source>
        <dbReference type="ARBA" id="ARBA00022833"/>
    </source>
</evidence>
<keyword evidence="3 5" id="KW-0863">Zinc-finger</keyword>
<dbReference type="InterPro" id="IPR000571">
    <property type="entry name" value="Znf_CCCH"/>
</dbReference>
<feature type="zinc finger region" description="C3H1-type" evidence="5">
    <location>
        <begin position="168"/>
        <end position="206"/>
    </location>
</feature>
<feature type="region of interest" description="Disordered" evidence="6">
    <location>
        <begin position="1"/>
        <end position="74"/>
    </location>
</feature>
<evidence type="ECO:0000256" key="6">
    <source>
        <dbReference type="SAM" id="MobiDB-lite"/>
    </source>
</evidence>
<evidence type="ECO:0000256" key="3">
    <source>
        <dbReference type="ARBA" id="ARBA00022771"/>
    </source>
</evidence>
<dbReference type="GO" id="GO:0002181">
    <property type="term" value="P:cytoplasmic translation"/>
    <property type="evidence" value="ECO:0007669"/>
    <property type="project" value="TreeGrafter"/>
</dbReference>
<dbReference type="Pfam" id="PF16543">
    <property type="entry name" value="DFRP_C"/>
    <property type="match status" value="1"/>
</dbReference>
<sequence>MPPKKGGDKVSKKTEQKKKDKIVEDKTFGLKNKRGAKQQKFIQQVQKQVHHGNQKSAKQLELEKQKLGGKDDKKKQAEELNMLFKPVEQKIGKGVDPKSVVCAFFKQGQCGKGAKCKFSHDLNIGRKSEKKNMYSDTRDEEETMDDWDENKLEEVVNQKHGESNKSKPKTAIICKFFLEAVENSKYGWFWQCPSGGDKCIYRHCLPPGFVLKKDKKKEDVGDKLTLEDLVEKERASLSSKNLTKVTLESFLKWKERKRKEKIAKHKADLDKKKADFKAGKALGLSGKDLFEFDPNLIEGDDDAVEDIVYEIPKDEEEDEKVREIDFNDLTSFATEVDNSGTKAPDQRIYEIKQEKATTNGEIVDKEEENRLSEAAGGCDKEKPTDEAISLPKENEIDGVPIDENLFADEDLQDLEEDLETIELQG</sequence>
<dbReference type="InterPro" id="IPR032378">
    <property type="entry name" value="ZC3H15/TMA46_C"/>
</dbReference>
<evidence type="ECO:0000256" key="1">
    <source>
        <dbReference type="ARBA" id="ARBA00010043"/>
    </source>
</evidence>
<dbReference type="PROSITE" id="PS50103">
    <property type="entry name" value="ZF_C3H1"/>
    <property type="match status" value="2"/>
</dbReference>
<evidence type="ECO:0000313" key="8">
    <source>
        <dbReference type="EMBL" id="CAD5116033.1"/>
    </source>
</evidence>
<feature type="compositionally biased region" description="Basic and acidic residues" evidence="6">
    <location>
        <begin position="1"/>
        <end position="28"/>
    </location>
</feature>
<dbReference type="SMART" id="SM00356">
    <property type="entry name" value="ZnF_C3H1"/>
    <property type="match status" value="2"/>
</dbReference>
<dbReference type="InterPro" id="IPR036855">
    <property type="entry name" value="Znf_CCCH_sf"/>
</dbReference>